<name>A0A1M6UMH7_9BACL</name>
<organism evidence="2 3">
    <name type="scientific">Alicyclobacillus tolerans</name>
    <dbReference type="NCBI Taxonomy" id="90970"/>
    <lineage>
        <taxon>Bacteria</taxon>
        <taxon>Bacillati</taxon>
        <taxon>Bacillota</taxon>
        <taxon>Bacilli</taxon>
        <taxon>Bacillales</taxon>
        <taxon>Alicyclobacillaceae</taxon>
        <taxon>Alicyclobacillus</taxon>
    </lineage>
</organism>
<evidence type="ECO:0000256" key="1">
    <source>
        <dbReference type="SAM" id="Phobius"/>
    </source>
</evidence>
<accession>A0A1M6UMH7</accession>
<keyword evidence="1" id="KW-0472">Membrane</keyword>
<keyword evidence="3" id="KW-1185">Reference proteome</keyword>
<dbReference type="AlphaFoldDB" id="A0A1M6UMH7"/>
<reference evidence="3" key="1">
    <citation type="submission" date="2016-11" db="EMBL/GenBank/DDBJ databases">
        <authorList>
            <person name="Varghese N."/>
            <person name="Submissions S."/>
        </authorList>
    </citation>
    <scope>NUCLEOTIDE SEQUENCE [LARGE SCALE GENOMIC DNA]</scope>
    <source>
        <strain evidence="3">USBA-503</strain>
    </source>
</reference>
<feature type="transmembrane region" description="Helical" evidence="1">
    <location>
        <begin position="6"/>
        <end position="29"/>
    </location>
</feature>
<dbReference type="Proteomes" id="UP000184016">
    <property type="component" value="Unassembled WGS sequence"/>
</dbReference>
<keyword evidence="1" id="KW-1133">Transmembrane helix</keyword>
<gene>
    <name evidence="2" type="ORF">SAMN05443507_12037</name>
</gene>
<evidence type="ECO:0000313" key="2">
    <source>
        <dbReference type="EMBL" id="SHK70424.1"/>
    </source>
</evidence>
<protein>
    <submittedName>
        <fullName evidence="2">Uncharacterized protein</fullName>
    </submittedName>
</protein>
<proteinExistence type="predicted"/>
<dbReference type="EMBL" id="FRAF01000020">
    <property type="protein sequence ID" value="SHK70424.1"/>
    <property type="molecule type" value="Genomic_DNA"/>
</dbReference>
<keyword evidence="1" id="KW-0812">Transmembrane</keyword>
<evidence type="ECO:0000313" key="3">
    <source>
        <dbReference type="Proteomes" id="UP000184016"/>
    </source>
</evidence>
<sequence>MIKGNLHLLLTHVLGDIAIAIEVCVYIGVHRLFFVQSLQSKSLPSRLRAFDIQNIPEWLPFYALCNNAPAHNGWSLVPFFYPLNRI</sequence>